<gene>
    <name evidence="1" type="ORF">LCGC14_1211710</name>
</gene>
<protein>
    <submittedName>
        <fullName evidence="1">Uncharacterized protein</fullName>
    </submittedName>
</protein>
<sequence>MGKLGNRFFALIIVLLFVIGVGNSIQDDDVTRRLEAETMSIFNRSTQETGVYKVSHTLVFNTATLTCGEVTWTTFGEAEVFKELKMFSIYATDGDGDQCQLWFMFEDRELFKIRIVYKGYSFLFERKYIKT</sequence>
<evidence type="ECO:0000313" key="1">
    <source>
        <dbReference type="EMBL" id="KKM93110.1"/>
    </source>
</evidence>
<organism evidence="1">
    <name type="scientific">marine sediment metagenome</name>
    <dbReference type="NCBI Taxonomy" id="412755"/>
    <lineage>
        <taxon>unclassified sequences</taxon>
        <taxon>metagenomes</taxon>
        <taxon>ecological metagenomes</taxon>
    </lineage>
</organism>
<dbReference type="EMBL" id="LAZR01006309">
    <property type="protein sequence ID" value="KKM93110.1"/>
    <property type="molecule type" value="Genomic_DNA"/>
</dbReference>
<accession>A0A0F9NW59</accession>
<proteinExistence type="predicted"/>
<name>A0A0F9NW59_9ZZZZ</name>
<reference evidence="1" key="1">
    <citation type="journal article" date="2015" name="Nature">
        <title>Complex archaea that bridge the gap between prokaryotes and eukaryotes.</title>
        <authorList>
            <person name="Spang A."/>
            <person name="Saw J.H."/>
            <person name="Jorgensen S.L."/>
            <person name="Zaremba-Niedzwiedzka K."/>
            <person name="Martijn J."/>
            <person name="Lind A.E."/>
            <person name="van Eijk R."/>
            <person name="Schleper C."/>
            <person name="Guy L."/>
            <person name="Ettema T.J."/>
        </authorList>
    </citation>
    <scope>NUCLEOTIDE SEQUENCE</scope>
</reference>
<dbReference type="AlphaFoldDB" id="A0A0F9NW59"/>
<comment type="caution">
    <text evidence="1">The sequence shown here is derived from an EMBL/GenBank/DDBJ whole genome shotgun (WGS) entry which is preliminary data.</text>
</comment>